<evidence type="ECO:0000313" key="1">
    <source>
        <dbReference type="EMBL" id="GLD51713.1"/>
    </source>
</evidence>
<organism evidence="1 2">
    <name type="scientific">Lates japonicus</name>
    <name type="common">Japanese lates</name>
    <dbReference type="NCBI Taxonomy" id="270547"/>
    <lineage>
        <taxon>Eukaryota</taxon>
        <taxon>Metazoa</taxon>
        <taxon>Chordata</taxon>
        <taxon>Craniata</taxon>
        <taxon>Vertebrata</taxon>
        <taxon>Euteleostomi</taxon>
        <taxon>Actinopterygii</taxon>
        <taxon>Neopterygii</taxon>
        <taxon>Teleostei</taxon>
        <taxon>Neoteleostei</taxon>
        <taxon>Acanthomorphata</taxon>
        <taxon>Carangaria</taxon>
        <taxon>Carangaria incertae sedis</taxon>
        <taxon>Centropomidae</taxon>
        <taxon>Lates</taxon>
    </lineage>
</organism>
<dbReference type="AlphaFoldDB" id="A0AAD3MCY8"/>
<protein>
    <submittedName>
        <fullName evidence="1">PiggyBac transposable element-derived protein 4-like protein</fullName>
    </submittedName>
</protein>
<dbReference type="EMBL" id="BRZM01007022">
    <property type="protein sequence ID" value="GLD51713.1"/>
    <property type="molecule type" value="Genomic_DNA"/>
</dbReference>
<proteinExistence type="predicted"/>
<keyword evidence="2" id="KW-1185">Reference proteome</keyword>
<feature type="non-terminal residue" evidence="1">
    <location>
        <position position="83"/>
    </location>
</feature>
<gene>
    <name evidence="1" type="ORF">AKAME5_002968100</name>
</gene>
<sequence>MDITATNNYLLPKDLCKEKQQEPMSHRGFLEELTAQLCGVTVKVPLERAHGSHIPVPVSQTENKSKKATAGRKKCILCRTTRQ</sequence>
<name>A0AAD3MCY8_LATJO</name>
<evidence type="ECO:0000313" key="2">
    <source>
        <dbReference type="Proteomes" id="UP001279410"/>
    </source>
</evidence>
<accession>A0AAD3MCY8</accession>
<reference evidence="1" key="1">
    <citation type="submission" date="2022-08" db="EMBL/GenBank/DDBJ databases">
        <title>Genome sequencing of akame (Lates japonicus).</title>
        <authorList>
            <person name="Hashiguchi Y."/>
            <person name="Takahashi H."/>
        </authorList>
    </citation>
    <scope>NUCLEOTIDE SEQUENCE</scope>
    <source>
        <strain evidence="1">Kochi</strain>
    </source>
</reference>
<comment type="caution">
    <text evidence="1">The sequence shown here is derived from an EMBL/GenBank/DDBJ whole genome shotgun (WGS) entry which is preliminary data.</text>
</comment>
<dbReference type="Proteomes" id="UP001279410">
    <property type="component" value="Unassembled WGS sequence"/>
</dbReference>